<dbReference type="InterPro" id="IPR001926">
    <property type="entry name" value="TrpB-like_PALP"/>
</dbReference>
<gene>
    <name evidence="3" type="ORF">B9Q03_14230</name>
</gene>
<dbReference type="Gene3D" id="3.40.50.1100">
    <property type="match status" value="2"/>
</dbReference>
<dbReference type="Proteomes" id="UP000240322">
    <property type="component" value="Unassembled WGS sequence"/>
</dbReference>
<dbReference type="PROSITE" id="PS00901">
    <property type="entry name" value="CYS_SYNTHASE"/>
    <property type="match status" value="1"/>
</dbReference>
<name>A0A2R6A7R7_9ARCH</name>
<dbReference type="GO" id="GO:0006535">
    <property type="term" value="P:cysteine biosynthetic process from serine"/>
    <property type="evidence" value="ECO:0007669"/>
    <property type="project" value="InterPro"/>
</dbReference>
<feature type="domain" description="Tryptophan synthase beta chain-like PALP" evidence="2">
    <location>
        <begin position="8"/>
        <end position="71"/>
    </location>
</feature>
<dbReference type="InterPro" id="IPR001216">
    <property type="entry name" value="P-phosphate_BS"/>
</dbReference>
<comment type="caution">
    <text evidence="3">The sequence shown here is derived from an EMBL/GenBank/DDBJ whole genome shotgun (WGS) entry which is preliminary data.</text>
</comment>
<protein>
    <recommendedName>
        <fullName evidence="2">Tryptophan synthase beta chain-like PALP domain-containing protein</fullName>
    </recommendedName>
</protein>
<dbReference type="PANTHER" id="PTHR10314">
    <property type="entry name" value="CYSTATHIONINE BETA-SYNTHASE"/>
    <property type="match status" value="1"/>
</dbReference>
<sequence length="71" mass="7836">MRVVDSVLDLIGDTPMVRLRRVSKGLKPEILVKLEFFNPGGSVKDRVGKAMIEAAERQGLIKPGYTIVEPT</sequence>
<accession>A0A2R6A7R7</accession>
<evidence type="ECO:0000256" key="1">
    <source>
        <dbReference type="ARBA" id="ARBA00001933"/>
    </source>
</evidence>
<dbReference type="Pfam" id="PF00291">
    <property type="entry name" value="PALP"/>
    <property type="match status" value="1"/>
</dbReference>
<organism evidence="3 4">
    <name type="scientific">Candidatus Marsarchaeota G2 archaeon OSP_D</name>
    <dbReference type="NCBI Taxonomy" id="1978157"/>
    <lineage>
        <taxon>Archaea</taxon>
        <taxon>Candidatus Marsarchaeota</taxon>
        <taxon>Candidatus Marsarchaeota group 2</taxon>
    </lineage>
</organism>
<reference evidence="3 4" key="1">
    <citation type="submission" date="2017-04" db="EMBL/GenBank/DDBJ databases">
        <title>Novel microbial lineages endemic to geothermal iron-oxide mats fill important gaps in the evolutionary history of Archaea.</title>
        <authorList>
            <person name="Jay Z.J."/>
            <person name="Beam J.P."/>
            <person name="Dlakic M."/>
            <person name="Rusch D.B."/>
            <person name="Kozubal M.A."/>
            <person name="Inskeep W.P."/>
        </authorList>
    </citation>
    <scope>NUCLEOTIDE SEQUENCE [LARGE SCALE GENOMIC DNA]</scope>
    <source>
        <strain evidence="3">OSP_D</strain>
    </source>
</reference>
<dbReference type="AlphaFoldDB" id="A0A2R6A7R7"/>
<comment type="cofactor">
    <cofactor evidence="1">
        <name>pyridoxal 5'-phosphate</name>
        <dbReference type="ChEBI" id="CHEBI:597326"/>
    </cofactor>
</comment>
<dbReference type="InterPro" id="IPR050214">
    <property type="entry name" value="Cys_Synth/Cystath_Beta-Synth"/>
</dbReference>
<evidence type="ECO:0000313" key="4">
    <source>
        <dbReference type="Proteomes" id="UP000240322"/>
    </source>
</evidence>
<evidence type="ECO:0000313" key="3">
    <source>
        <dbReference type="EMBL" id="PSN82430.1"/>
    </source>
</evidence>
<dbReference type="EMBL" id="NEXE01000362">
    <property type="protein sequence ID" value="PSN82430.1"/>
    <property type="molecule type" value="Genomic_DNA"/>
</dbReference>
<dbReference type="InterPro" id="IPR036052">
    <property type="entry name" value="TrpB-like_PALP_sf"/>
</dbReference>
<proteinExistence type="predicted"/>
<feature type="non-terminal residue" evidence="3">
    <location>
        <position position="71"/>
    </location>
</feature>
<evidence type="ECO:0000259" key="2">
    <source>
        <dbReference type="Pfam" id="PF00291"/>
    </source>
</evidence>
<dbReference type="SUPFAM" id="SSF53686">
    <property type="entry name" value="Tryptophan synthase beta subunit-like PLP-dependent enzymes"/>
    <property type="match status" value="1"/>
</dbReference>